<feature type="compositionally biased region" description="Polar residues" evidence="1">
    <location>
        <begin position="48"/>
        <end position="63"/>
    </location>
</feature>
<dbReference type="AlphaFoldDB" id="A0AAJ2D9Z2"/>
<dbReference type="EMBL" id="JAVIGA010000016">
    <property type="protein sequence ID" value="MDQ9127823.1"/>
    <property type="molecule type" value="Genomic_DNA"/>
</dbReference>
<dbReference type="RefSeq" id="WP_309047797.1">
    <property type="nucleotide sequence ID" value="NZ_JAVIGA010000016.1"/>
</dbReference>
<reference evidence="2" key="1">
    <citation type="submission" date="2023-08" db="EMBL/GenBank/DDBJ databases">
        <title>The Comparative Genomic Analysis of Yersiniaceae from Polar Regions.</title>
        <authorList>
            <person name="Goncharov A."/>
            <person name="Aslanov B."/>
            <person name="Kolodzhieva V."/>
            <person name="Azarov D."/>
            <person name="Mochov A."/>
            <person name="Lebedeva E."/>
        </authorList>
    </citation>
    <scope>NUCLEOTIDE SEQUENCE</scope>
    <source>
        <strain evidence="2">Vf</strain>
    </source>
</reference>
<proteinExistence type="predicted"/>
<comment type="caution">
    <text evidence="2">The sequence shown here is derived from an EMBL/GenBank/DDBJ whole genome shotgun (WGS) entry which is preliminary data.</text>
</comment>
<accession>A0AAJ2D9Z2</accession>
<evidence type="ECO:0000313" key="3">
    <source>
        <dbReference type="Proteomes" id="UP001224622"/>
    </source>
</evidence>
<organism evidence="2 3">
    <name type="scientific">Serratia fonticola</name>
    <dbReference type="NCBI Taxonomy" id="47917"/>
    <lineage>
        <taxon>Bacteria</taxon>
        <taxon>Pseudomonadati</taxon>
        <taxon>Pseudomonadota</taxon>
        <taxon>Gammaproteobacteria</taxon>
        <taxon>Enterobacterales</taxon>
        <taxon>Yersiniaceae</taxon>
        <taxon>Serratia</taxon>
    </lineage>
</organism>
<evidence type="ECO:0000313" key="2">
    <source>
        <dbReference type="EMBL" id="MDQ9127823.1"/>
    </source>
</evidence>
<gene>
    <name evidence="2" type="ORF">RDT67_15465</name>
</gene>
<dbReference type="Proteomes" id="UP001224622">
    <property type="component" value="Unassembled WGS sequence"/>
</dbReference>
<name>A0AAJ2D9Z2_SERFO</name>
<protein>
    <submittedName>
        <fullName evidence="2">Uncharacterized protein</fullName>
    </submittedName>
</protein>
<evidence type="ECO:0000256" key="1">
    <source>
        <dbReference type="SAM" id="MobiDB-lite"/>
    </source>
</evidence>
<sequence length="90" mass="9854">MGIIAFDRTPQDRIEMIFYHKGIKVEVGASYSVGVAVDNKDKNGANGSGRSAPSSVSKDIQAKKSQGVNKEWIIHDGLEKKNSTYRCVLL</sequence>
<feature type="region of interest" description="Disordered" evidence="1">
    <location>
        <begin position="38"/>
        <end position="63"/>
    </location>
</feature>